<evidence type="ECO:0000313" key="3">
    <source>
        <dbReference type="Proteomes" id="UP000251853"/>
    </source>
</evidence>
<evidence type="ECO:0000259" key="1">
    <source>
        <dbReference type="PROSITE" id="PS50937"/>
    </source>
</evidence>
<keyword evidence="3" id="KW-1185">Reference proteome</keyword>
<protein>
    <submittedName>
        <fullName evidence="2">Putative transcriptional regulator</fullName>
    </submittedName>
</protein>
<evidence type="ECO:0000313" key="2">
    <source>
        <dbReference type="EMBL" id="SQB11615.1"/>
    </source>
</evidence>
<sequence length="100" mass="11228">MIPAVSRTAGGTRDYQDEDLRWVELTLCMRSAGLPVEVIAEYVRLTQLGSGTIPDRLSLLEKQREVLLEQQRQTSAALGRLDHKISVYQSALKTGTLNWN</sequence>
<accession>A0A2X2UIA8</accession>
<proteinExistence type="predicted"/>
<dbReference type="InterPro" id="IPR009061">
    <property type="entry name" value="DNA-bd_dom_put_sf"/>
</dbReference>
<dbReference type="GO" id="GO:0006355">
    <property type="term" value="P:regulation of DNA-templated transcription"/>
    <property type="evidence" value="ECO:0007669"/>
    <property type="project" value="InterPro"/>
</dbReference>
<name>A0A2X2UIA8_9FIRM</name>
<feature type="domain" description="HTH merR-type" evidence="1">
    <location>
        <begin position="1"/>
        <end position="45"/>
    </location>
</feature>
<dbReference type="PROSITE" id="PS50937">
    <property type="entry name" value="HTH_MERR_2"/>
    <property type="match status" value="1"/>
</dbReference>
<dbReference type="GO" id="GO:0003677">
    <property type="term" value="F:DNA binding"/>
    <property type="evidence" value="ECO:0007669"/>
    <property type="project" value="InterPro"/>
</dbReference>
<dbReference type="Gene3D" id="1.10.1660.10">
    <property type="match status" value="1"/>
</dbReference>
<dbReference type="Pfam" id="PF13411">
    <property type="entry name" value="MerR_1"/>
    <property type="match status" value="1"/>
</dbReference>
<dbReference type="SUPFAM" id="SSF46955">
    <property type="entry name" value="Putative DNA-binding domain"/>
    <property type="match status" value="1"/>
</dbReference>
<gene>
    <name evidence="2" type="primary">adhR_2</name>
    <name evidence="2" type="ORF">NCTC11224_02997</name>
</gene>
<dbReference type="EMBL" id="UAVW01000009">
    <property type="protein sequence ID" value="SQB11615.1"/>
    <property type="molecule type" value="Genomic_DNA"/>
</dbReference>
<organism evidence="2 3">
    <name type="scientific">Enterocloster clostridioformis</name>
    <dbReference type="NCBI Taxonomy" id="1531"/>
    <lineage>
        <taxon>Bacteria</taxon>
        <taxon>Bacillati</taxon>
        <taxon>Bacillota</taxon>
        <taxon>Clostridia</taxon>
        <taxon>Lachnospirales</taxon>
        <taxon>Lachnospiraceae</taxon>
        <taxon>Enterocloster</taxon>
    </lineage>
</organism>
<dbReference type="InterPro" id="IPR000551">
    <property type="entry name" value="MerR-type_HTH_dom"/>
</dbReference>
<dbReference type="CDD" id="cd01109">
    <property type="entry name" value="HTH_YyaN"/>
    <property type="match status" value="1"/>
</dbReference>
<dbReference type="AlphaFoldDB" id="A0A2X2UIA8"/>
<dbReference type="Proteomes" id="UP000251853">
    <property type="component" value="Unassembled WGS sequence"/>
</dbReference>
<reference evidence="2 3" key="1">
    <citation type="submission" date="2018-06" db="EMBL/GenBank/DDBJ databases">
        <authorList>
            <consortium name="Pathogen Informatics"/>
            <person name="Doyle S."/>
        </authorList>
    </citation>
    <scope>NUCLEOTIDE SEQUENCE [LARGE SCALE GENOMIC DNA]</scope>
    <source>
        <strain evidence="2 3">NCTC11224</strain>
    </source>
</reference>